<dbReference type="PANTHER" id="PTHR43539">
    <property type="entry name" value="FLAVIN-BINDING MONOOXYGENASE-LIKE PROTEIN (AFU_ORTHOLOGUE AFUA_4G09220)"/>
    <property type="match status" value="1"/>
</dbReference>
<evidence type="ECO:0000313" key="2">
    <source>
        <dbReference type="EMBL" id="WFM83463.1"/>
    </source>
</evidence>
<dbReference type="InterPro" id="IPR050982">
    <property type="entry name" value="Auxin_biosynth/cation_transpt"/>
</dbReference>
<dbReference type="InterPro" id="IPR036291">
    <property type="entry name" value="NAD(P)-bd_dom_sf"/>
</dbReference>
<evidence type="ECO:0000256" key="1">
    <source>
        <dbReference type="ARBA" id="ARBA00023002"/>
    </source>
</evidence>
<sequence length="419" mass="46126">MEQAQEPDPAHLVDVVVIGAGQAGIAAARELQRRGFVGYTRTATKPGANTSASANFVVLDANSTPGGAWSHRWNSLTMATVNHIADLPGLHAPDYSPTTRANIYVPAYFAQFEDKYDLPIFRPVRVLRVEDESGEIATRPGSRAEQMALSSDIESVAQVSSRLRVVTTSGSWLTRYIINATGTWTRPFIPYYPGAELFAGKQYHTANYRDKEDFWRLRVLVVGGGISALEHIAEVATVAKKVRWVTRHEPRFVDDDTRVGRSLTAAEGHAVEERAYARVAAGYLPESIVAATGIPQVAWVRDMGERGLLKRQPMFTRLDVDGAWWDPVQKSGDAVQDKSAGKFERFDAIIWATGFRSELRHLAPLKLRTIHGGVAMDGTHVSGDPRIHLVGHGPSQSTIGARHWSRVAVKAIVEHIHSR</sequence>
<reference evidence="2 3" key="1">
    <citation type="submission" date="2023-03" db="EMBL/GenBank/DDBJ databases">
        <title>Complete genome of Arcanobacterium canis strain DSM 25104 isolated in 2010 from a canine otitis externa in Germany.</title>
        <authorList>
            <person name="Borowiak M."/>
            <person name="Kreitlow A."/>
            <person name="Malorny B."/>
            <person name="Laemmler C."/>
            <person name="Prenger-Berninghoff E."/>
            <person name="Ploetz M."/>
            <person name="Abdulmawjood A."/>
        </authorList>
    </citation>
    <scope>NUCLEOTIDE SEQUENCE [LARGE SCALE GENOMIC DNA]</scope>
    <source>
        <strain evidence="2 3">DSM 25104</strain>
    </source>
</reference>
<keyword evidence="3" id="KW-1185">Reference proteome</keyword>
<dbReference type="SUPFAM" id="SSF51735">
    <property type="entry name" value="NAD(P)-binding Rossmann-fold domains"/>
    <property type="match status" value="1"/>
</dbReference>
<dbReference type="RefSeq" id="WP_278012858.1">
    <property type="nucleotide sequence ID" value="NZ_CP121208.1"/>
</dbReference>
<evidence type="ECO:0000313" key="3">
    <source>
        <dbReference type="Proteomes" id="UP001215216"/>
    </source>
</evidence>
<dbReference type="Pfam" id="PF13738">
    <property type="entry name" value="Pyr_redox_3"/>
    <property type="match status" value="1"/>
</dbReference>
<protein>
    <submittedName>
        <fullName evidence="2">NAD(P)-binding domain-containing protein</fullName>
    </submittedName>
</protein>
<keyword evidence="1" id="KW-0560">Oxidoreductase</keyword>
<dbReference type="Gene3D" id="3.50.50.60">
    <property type="entry name" value="FAD/NAD(P)-binding domain"/>
    <property type="match status" value="1"/>
</dbReference>
<dbReference type="PRINTS" id="PR00411">
    <property type="entry name" value="PNDRDTASEI"/>
</dbReference>
<dbReference type="InterPro" id="IPR036188">
    <property type="entry name" value="FAD/NAD-bd_sf"/>
</dbReference>
<proteinExistence type="predicted"/>
<dbReference type="PANTHER" id="PTHR43539:SF78">
    <property type="entry name" value="FLAVIN-CONTAINING MONOOXYGENASE"/>
    <property type="match status" value="1"/>
</dbReference>
<dbReference type="SUPFAM" id="SSF51905">
    <property type="entry name" value="FAD/NAD(P)-binding domain"/>
    <property type="match status" value="1"/>
</dbReference>
<gene>
    <name evidence="2" type="ORF">P7079_00335</name>
</gene>
<organism evidence="2 3">
    <name type="scientific">Arcanobacterium canis</name>
    <dbReference type="NCBI Taxonomy" id="999183"/>
    <lineage>
        <taxon>Bacteria</taxon>
        <taxon>Bacillati</taxon>
        <taxon>Actinomycetota</taxon>
        <taxon>Actinomycetes</taxon>
        <taxon>Actinomycetales</taxon>
        <taxon>Actinomycetaceae</taxon>
        <taxon>Arcanobacterium</taxon>
    </lineage>
</organism>
<dbReference type="PRINTS" id="PR00368">
    <property type="entry name" value="FADPNR"/>
</dbReference>
<accession>A0ABY8FYC6</accession>
<name>A0ABY8FYC6_9ACTO</name>
<dbReference type="Proteomes" id="UP001215216">
    <property type="component" value="Chromosome"/>
</dbReference>
<dbReference type="EMBL" id="CP121208">
    <property type="protein sequence ID" value="WFM83463.1"/>
    <property type="molecule type" value="Genomic_DNA"/>
</dbReference>